<keyword evidence="2" id="KW-1185">Reference proteome</keyword>
<dbReference type="PANTHER" id="PTHR33067">
    <property type="entry name" value="RNA-DIRECTED DNA POLYMERASE-RELATED"/>
    <property type="match status" value="1"/>
</dbReference>
<evidence type="ECO:0000313" key="3">
    <source>
        <dbReference type="RefSeq" id="XP_071922610.1"/>
    </source>
</evidence>
<gene>
    <name evidence="3" type="primary">LOC113710103</name>
</gene>
<sequence length="376" mass="42723">MTLRSGKEVEGPNPKLIIPKEKNENQIEQEIEKEGKSSIDGKVILDSSVKLNSNSPSFPNWLEKPKKLDKEKEILEVFRKVEINIPLLDAIRQVPKYAKFLKDLCVNKRKLQGDEKIVVGENVLSLFQKKFPPKCGDLGMFTIPCKIGNTRLRNAMLDLGVSINVMPKTVYASLNLGPLKQTEIIIQLADRSNTYPDGLMEDVLVQVNELVFSTGFYVLDMDDENSMNPSPIILGRSFLSTIWTKIDVNEGTLTMEFDVKIVHSNIFKAMRYPTETDFVCSISVINPELQEVFQLNVEDELQVALTNSLKLNTNCGMELSANLKHMVEALQTLELHTKRYEFAPIFMHESHAKLLLFVMQAPKVEFKPLPNHLKYV</sequence>
<dbReference type="Gene3D" id="2.40.70.10">
    <property type="entry name" value="Acid Proteases"/>
    <property type="match status" value="1"/>
</dbReference>
<organism evidence="2 3">
    <name type="scientific">Coffea arabica</name>
    <name type="common">Arabian coffee</name>
    <dbReference type="NCBI Taxonomy" id="13443"/>
    <lineage>
        <taxon>Eukaryota</taxon>
        <taxon>Viridiplantae</taxon>
        <taxon>Streptophyta</taxon>
        <taxon>Embryophyta</taxon>
        <taxon>Tracheophyta</taxon>
        <taxon>Spermatophyta</taxon>
        <taxon>Magnoliopsida</taxon>
        <taxon>eudicotyledons</taxon>
        <taxon>Gunneridae</taxon>
        <taxon>Pentapetalae</taxon>
        <taxon>asterids</taxon>
        <taxon>lamiids</taxon>
        <taxon>Gentianales</taxon>
        <taxon>Rubiaceae</taxon>
        <taxon>Ixoroideae</taxon>
        <taxon>Gardenieae complex</taxon>
        <taxon>Bertiereae - Coffeeae clade</taxon>
        <taxon>Coffeeae</taxon>
        <taxon>Coffea</taxon>
    </lineage>
</organism>
<feature type="region of interest" description="Disordered" evidence="1">
    <location>
        <begin position="1"/>
        <end position="24"/>
    </location>
</feature>
<evidence type="ECO:0000256" key="1">
    <source>
        <dbReference type="SAM" id="MobiDB-lite"/>
    </source>
</evidence>
<accession>A0ABM4VSV8</accession>
<protein>
    <submittedName>
        <fullName evidence="3">Uncharacterized protein</fullName>
    </submittedName>
</protein>
<name>A0ABM4VSV8_COFAR</name>
<feature type="compositionally biased region" description="Basic and acidic residues" evidence="1">
    <location>
        <begin position="1"/>
        <end position="10"/>
    </location>
</feature>
<reference evidence="3" key="1">
    <citation type="submission" date="2025-08" db="UniProtKB">
        <authorList>
            <consortium name="RefSeq"/>
        </authorList>
    </citation>
    <scope>IDENTIFICATION</scope>
    <source>
        <tissue evidence="3">Leaves</tissue>
    </source>
</reference>
<dbReference type="Proteomes" id="UP001652660">
    <property type="component" value="Chromosome 9e"/>
</dbReference>
<dbReference type="GeneID" id="113710103"/>
<dbReference type="CDD" id="cd00303">
    <property type="entry name" value="retropepsin_like"/>
    <property type="match status" value="1"/>
</dbReference>
<dbReference type="RefSeq" id="XP_071922610.1">
    <property type="nucleotide sequence ID" value="XM_072066509.1"/>
</dbReference>
<dbReference type="InterPro" id="IPR021109">
    <property type="entry name" value="Peptidase_aspartic_dom_sf"/>
</dbReference>
<evidence type="ECO:0000313" key="2">
    <source>
        <dbReference type="Proteomes" id="UP001652660"/>
    </source>
</evidence>
<dbReference type="PANTHER" id="PTHR33067:SF15">
    <property type="entry name" value="RNA-DIRECTED DNA POLYMERASE"/>
    <property type="match status" value="1"/>
</dbReference>
<proteinExistence type="predicted"/>